<protein>
    <recommendedName>
        <fullName evidence="2">Outer membrane protein beta-barrel domain-containing protein</fullName>
    </recommendedName>
</protein>
<accession>A0A381RVM0</accession>
<dbReference type="EMBL" id="UINC01002366">
    <property type="protein sequence ID" value="SUZ95910.1"/>
    <property type="molecule type" value="Genomic_DNA"/>
</dbReference>
<name>A0A381RVM0_9ZZZZ</name>
<dbReference type="AlphaFoldDB" id="A0A381RVM0"/>
<reference evidence="1" key="1">
    <citation type="submission" date="2018-05" db="EMBL/GenBank/DDBJ databases">
        <authorList>
            <person name="Lanie J.A."/>
            <person name="Ng W.-L."/>
            <person name="Kazmierczak K.M."/>
            <person name="Andrzejewski T.M."/>
            <person name="Davidsen T.M."/>
            <person name="Wayne K.J."/>
            <person name="Tettelin H."/>
            <person name="Glass J.I."/>
            <person name="Rusch D."/>
            <person name="Podicherti R."/>
            <person name="Tsui H.-C.T."/>
            <person name="Winkler M.E."/>
        </authorList>
    </citation>
    <scope>NUCLEOTIDE SEQUENCE</scope>
</reference>
<sequence length="200" mass="22109">MKSALKKSILAVFMLCFATQAWAVKAKIRFLFPVSTKNVTDGFENAELRTSEFVLAFLLPVSRNTQLGLGYSYFNARIEDPTSSSEGYNGIFRAHLMELGAGYSGFELTRNISLLFDASVRIPVSGQAEVKGNQDSAEASSISGMGYFFGPGVAYGKMEIILFYQRRNLSFDDLTVLRKGKRQDVALHSTEYGLGLGYTF</sequence>
<gene>
    <name evidence="1" type="ORF">METZ01_LOCUS48764</name>
</gene>
<proteinExistence type="predicted"/>
<evidence type="ECO:0008006" key="2">
    <source>
        <dbReference type="Google" id="ProtNLM"/>
    </source>
</evidence>
<organism evidence="1">
    <name type="scientific">marine metagenome</name>
    <dbReference type="NCBI Taxonomy" id="408172"/>
    <lineage>
        <taxon>unclassified sequences</taxon>
        <taxon>metagenomes</taxon>
        <taxon>ecological metagenomes</taxon>
    </lineage>
</organism>
<evidence type="ECO:0000313" key="1">
    <source>
        <dbReference type="EMBL" id="SUZ95910.1"/>
    </source>
</evidence>